<evidence type="ECO:0000256" key="3">
    <source>
        <dbReference type="ARBA" id="ARBA00008719"/>
    </source>
</evidence>
<dbReference type="GO" id="GO:0009279">
    <property type="term" value="C:cell outer membrane"/>
    <property type="evidence" value="ECO:0007669"/>
    <property type="project" value="UniProtKB-SubCell"/>
</dbReference>
<dbReference type="PATRIC" id="fig|1155096.3.peg.1301"/>
<proteinExistence type="inferred from homology"/>
<keyword evidence="7" id="KW-0998">Cell outer membrane</keyword>
<gene>
    <name evidence="9" type="ordered locus">Q7M_1309</name>
</gene>
<dbReference type="KEGG" id="bcw:Q7M_1309"/>
<dbReference type="Proteomes" id="UP000005212">
    <property type="component" value="Plasmid unnamed25"/>
</dbReference>
<evidence type="ECO:0000256" key="4">
    <source>
        <dbReference type="ARBA" id="ARBA00022729"/>
    </source>
</evidence>
<keyword evidence="5" id="KW-0472">Membrane</keyword>
<comment type="subcellular location">
    <subcellularLocation>
        <location evidence="2">Cell outer membrane</location>
        <topology evidence="2">Lipid-anchor</topology>
    </subcellularLocation>
</comment>
<keyword evidence="6" id="KW-0564">Palmitate</keyword>
<evidence type="ECO:0000256" key="1">
    <source>
        <dbReference type="ARBA" id="ARBA00003932"/>
    </source>
</evidence>
<dbReference type="SUPFAM" id="SSF63515">
    <property type="entry name" value="Outer surface protein C (OspC)"/>
    <property type="match status" value="1"/>
</dbReference>
<evidence type="ECO:0000256" key="7">
    <source>
        <dbReference type="ARBA" id="ARBA00023237"/>
    </source>
</evidence>
<geneLocation type="plasmid" evidence="10">
    <name>unnamed25</name>
</geneLocation>
<dbReference type="EMBL" id="CP003451">
    <property type="protein sequence ID" value="AFI32065.1"/>
    <property type="molecule type" value="Genomic_DNA"/>
</dbReference>
<dbReference type="Gene3D" id="1.20.120.240">
    <property type="entry name" value="Lipoprotein, type 6"/>
    <property type="match status" value="1"/>
</dbReference>
<evidence type="ECO:0000256" key="6">
    <source>
        <dbReference type="ARBA" id="ARBA00023139"/>
    </source>
</evidence>
<evidence type="ECO:0000313" key="9">
    <source>
        <dbReference type="EMBL" id="AFI32065.1"/>
    </source>
</evidence>
<dbReference type="InterPro" id="IPR036437">
    <property type="entry name" value="OspC-like_sf"/>
</dbReference>
<dbReference type="AlphaFoldDB" id="I0FF09"/>
<accession>I0FF09</accession>
<keyword evidence="8 9" id="KW-0449">Lipoprotein</keyword>
<comment type="similarity">
    <text evidence="3">Belongs to the variable small protein (Vsp) family.</text>
</comment>
<comment type="function">
    <text evidence="1">The Vlp and Vsp proteins are antigenically distinct proteins, only one vlp or vsp gene is transcriptionally active at any one time. Switching between these genes is a mechanism of host immune response evasion.</text>
</comment>
<evidence type="ECO:0000256" key="5">
    <source>
        <dbReference type="ARBA" id="ARBA00023136"/>
    </source>
</evidence>
<dbReference type="HOGENOM" id="CLU_2271970_0_0_12"/>
<dbReference type="InterPro" id="IPR001800">
    <property type="entry name" value="Lipoprotein_OspC"/>
</dbReference>
<evidence type="ECO:0000313" key="10">
    <source>
        <dbReference type="Proteomes" id="UP000005212"/>
    </source>
</evidence>
<dbReference type="Pfam" id="PF01441">
    <property type="entry name" value="Lipoprotein_6"/>
    <property type="match status" value="1"/>
</dbReference>
<evidence type="ECO:0000256" key="8">
    <source>
        <dbReference type="ARBA" id="ARBA00023288"/>
    </source>
</evidence>
<organism evidence="9 10">
    <name type="scientific">Borrelia crocidurae (strain Achema)</name>
    <dbReference type="NCBI Taxonomy" id="1155096"/>
    <lineage>
        <taxon>Bacteria</taxon>
        <taxon>Pseudomonadati</taxon>
        <taxon>Spirochaetota</taxon>
        <taxon>Spirochaetia</taxon>
        <taxon>Spirochaetales</taxon>
        <taxon>Borreliaceae</taxon>
        <taxon>Borrelia</taxon>
    </lineage>
</organism>
<reference evidence="9 10" key="1">
    <citation type="journal article" date="2012" name="J. Bacteriol.">
        <title>Complete Genome Sequence of Borrelia crocidurae.</title>
        <authorList>
            <person name="Elbir H."/>
            <person name="Gimenez G."/>
            <person name="Robert C."/>
            <person name="Bergstrom S."/>
            <person name="Cutler S."/>
            <person name="Raoult D."/>
            <person name="Drancourt M."/>
        </authorList>
    </citation>
    <scope>NUCLEOTIDE SEQUENCE [LARGE SCALE GENOMIC DNA]</scope>
    <source>
        <strain evidence="9 10">Achema</strain>
        <plasmid evidence="10">unnamed25</plasmid>
    </source>
</reference>
<evidence type="ECO:0000256" key="2">
    <source>
        <dbReference type="ARBA" id="ARBA00004459"/>
    </source>
</evidence>
<name>I0FF09_BORCA</name>
<protein>
    <submittedName>
        <fullName evidence="9">Lipoprotein-containing protein</fullName>
    </submittedName>
</protein>
<keyword evidence="9" id="KW-0614">Plasmid</keyword>
<dbReference type="RefSeq" id="WP_014687039.1">
    <property type="nucleotide sequence ID" value="NC_017796.1"/>
</dbReference>
<reference evidence="10" key="2">
    <citation type="submission" date="2012-03" db="EMBL/GenBank/DDBJ databases">
        <title>Complete genome sequence of Borrelia crocidurae.</title>
        <authorList>
            <person name="Elbir H."/>
            <person name="Gimenez G."/>
            <person name="Robert C."/>
            <person name="Raoult D."/>
            <person name="Drancourt M."/>
        </authorList>
    </citation>
    <scope>NUCLEOTIDE SEQUENCE [LARGE SCALE GENOMIC DNA]</scope>
    <source>
        <strain evidence="10">Achema</strain>
        <plasmid evidence="10">unnamed25</plasmid>
    </source>
</reference>
<sequence>MKLKPDYDSFKKQVDDIETKVLALIEKMKKDTDLCKDGVTQAHAKQSILRTHDTKDKGAQEIADLNTAISDLLKSAKDLLLDKAISELATSTKTMTIEATQP</sequence>
<keyword evidence="4" id="KW-0732">Signal</keyword>